<dbReference type="InterPro" id="IPR052164">
    <property type="entry name" value="Anthracycline_SecMetBiosynth"/>
</dbReference>
<dbReference type="PROSITE" id="PS51819">
    <property type="entry name" value="VOC"/>
    <property type="match status" value="1"/>
</dbReference>
<gene>
    <name evidence="2" type="ORF">C3K47_16330</name>
</gene>
<dbReference type="InterPro" id="IPR029068">
    <property type="entry name" value="Glyas_Bleomycin-R_OHBP_Dase"/>
</dbReference>
<accession>A0A2S4ZXQ9</accession>
<keyword evidence="3" id="KW-1185">Reference proteome</keyword>
<dbReference type="Pfam" id="PF00903">
    <property type="entry name" value="Glyoxalase"/>
    <property type="match status" value="1"/>
</dbReference>
<dbReference type="PANTHER" id="PTHR33993">
    <property type="entry name" value="GLYOXALASE-RELATED"/>
    <property type="match status" value="1"/>
</dbReference>
<dbReference type="PANTHER" id="PTHR33993:SF2">
    <property type="entry name" value="VOC DOMAIN-CONTAINING PROTEIN"/>
    <property type="match status" value="1"/>
</dbReference>
<dbReference type="EMBL" id="PQVF01000013">
    <property type="protein sequence ID" value="POY35148.1"/>
    <property type="molecule type" value="Genomic_DNA"/>
</dbReference>
<dbReference type="RefSeq" id="WP_103790236.1">
    <property type="nucleotide sequence ID" value="NZ_PQVF01000013.1"/>
</dbReference>
<dbReference type="InterPro" id="IPR037523">
    <property type="entry name" value="VOC_core"/>
</dbReference>
<organism evidence="2 3">
    <name type="scientific">Solitalea longa</name>
    <dbReference type="NCBI Taxonomy" id="2079460"/>
    <lineage>
        <taxon>Bacteria</taxon>
        <taxon>Pseudomonadati</taxon>
        <taxon>Bacteroidota</taxon>
        <taxon>Sphingobacteriia</taxon>
        <taxon>Sphingobacteriales</taxon>
        <taxon>Sphingobacteriaceae</taxon>
        <taxon>Solitalea</taxon>
    </lineage>
</organism>
<comment type="caution">
    <text evidence="2">The sequence shown here is derived from an EMBL/GenBank/DDBJ whole genome shotgun (WGS) entry which is preliminary data.</text>
</comment>
<dbReference type="OrthoDB" id="9804235at2"/>
<dbReference type="AlphaFoldDB" id="A0A2S4ZXQ9"/>
<dbReference type="SUPFAM" id="SSF54593">
    <property type="entry name" value="Glyoxalase/Bleomycin resistance protein/Dihydroxybiphenyl dioxygenase"/>
    <property type="match status" value="1"/>
</dbReference>
<dbReference type="InterPro" id="IPR004360">
    <property type="entry name" value="Glyas_Fos-R_dOase_dom"/>
</dbReference>
<name>A0A2S4ZXQ9_9SPHI</name>
<reference evidence="2 3" key="1">
    <citation type="submission" date="2018-01" db="EMBL/GenBank/DDBJ databases">
        <authorList>
            <person name="Gaut B.S."/>
            <person name="Morton B.R."/>
            <person name="Clegg M.T."/>
            <person name="Duvall M.R."/>
        </authorList>
    </citation>
    <scope>NUCLEOTIDE SEQUENCE [LARGE SCALE GENOMIC DNA]</scope>
    <source>
        <strain evidence="2 3">HR-AV</strain>
    </source>
</reference>
<feature type="domain" description="VOC" evidence="1">
    <location>
        <begin position="5"/>
        <end position="122"/>
    </location>
</feature>
<dbReference type="Gene3D" id="3.10.180.10">
    <property type="entry name" value="2,3-Dihydroxybiphenyl 1,2-Dioxygenase, domain 1"/>
    <property type="match status" value="1"/>
</dbReference>
<evidence type="ECO:0000313" key="3">
    <source>
        <dbReference type="Proteomes" id="UP000236893"/>
    </source>
</evidence>
<sequence>MSKHAINWFEIPVSDFDRAKKFYSHILAFDMVEMLMGTDRMGFFPSEAGSVSGAIVSGKNHHPGQSGVYIYLNCGDNMSDVLNKIAEVGGKIDTPKTIISPEYGYYAFIIDSEGNKIGLHSNH</sequence>
<dbReference type="Proteomes" id="UP000236893">
    <property type="component" value="Unassembled WGS sequence"/>
</dbReference>
<protein>
    <submittedName>
        <fullName evidence="2">VOC family protein</fullName>
    </submittedName>
</protein>
<proteinExistence type="predicted"/>
<dbReference type="CDD" id="cd07247">
    <property type="entry name" value="SgaA_N_like"/>
    <property type="match status" value="1"/>
</dbReference>
<evidence type="ECO:0000313" key="2">
    <source>
        <dbReference type="EMBL" id="POY35148.1"/>
    </source>
</evidence>
<evidence type="ECO:0000259" key="1">
    <source>
        <dbReference type="PROSITE" id="PS51819"/>
    </source>
</evidence>